<dbReference type="STRING" id="1503.CLPU_6c00720"/>
<dbReference type="SUPFAM" id="SSF52266">
    <property type="entry name" value="SGNH hydrolase"/>
    <property type="match status" value="1"/>
</dbReference>
<accession>A0A0L0WAR6</accession>
<proteinExistence type="predicted"/>
<dbReference type="InterPro" id="IPR013830">
    <property type="entry name" value="SGNH_hydro"/>
</dbReference>
<protein>
    <submittedName>
        <fullName evidence="3">Lysophospholipase L1</fullName>
    </submittedName>
</protein>
<dbReference type="Gene3D" id="3.40.50.1110">
    <property type="entry name" value="SGNH hydrolase"/>
    <property type="match status" value="1"/>
</dbReference>
<dbReference type="AlphaFoldDB" id="A0A0L0WAR6"/>
<dbReference type="PANTHER" id="PTHR30383">
    <property type="entry name" value="THIOESTERASE 1/PROTEASE 1/LYSOPHOSPHOLIPASE L1"/>
    <property type="match status" value="1"/>
</dbReference>
<feature type="compositionally biased region" description="Basic and acidic residues" evidence="1">
    <location>
        <begin position="69"/>
        <end position="107"/>
    </location>
</feature>
<dbReference type="EMBL" id="LGSS01000006">
    <property type="protein sequence ID" value="KNF08586.1"/>
    <property type="molecule type" value="Genomic_DNA"/>
</dbReference>
<dbReference type="InterPro" id="IPR036514">
    <property type="entry name" value="SGNH_hydro_sf"/>
</dbReference>
<gene>
    <name evidence="3" type="ORF">CLPU_6c00720</name>
</gene>
<evidence type="ECO:0000256" key="1">
    <source>
        <dbReference type="SAM" id="MobiDB-lite"/>
    </source>
</evidence>
<evidence type="ECO:0000259" key="2">
    <source>
        <dbReference type="Pfam" id="PF13472"/>
    </source>
</evidence>
<organism evidence="3 4">
    <name type="scientific">Gottschalkia purinilytica</name>
    <name type="common">Clostridium purinilyticum</name>
    <dbReference type="NCBI Taxonomy" id="1503"/>
    <lineage>
        <taxon>Bacteria</taxon>
        <taxon>Bacillati</taxon>
        <taxon>Bacillota</taxon>
        <taxon>Tissierellia</taxon>
        <taxon>Tissierellales</taxon>
        <taxon>Gottschalkiaceae</taxon>
        <taxon>Gottschalkia</taxon>
    </lineage>
</organism>
<keyword evidence="4" id="KW-1185">Reference proteome</keyword>
<reference evidence="4" key="1">
    <citation type="submission" date="2015-07" db="EMBL/GenBank/DDBJ databases">
        <title>Draft genome sequence of the purine-degrading Gottschalkia purinilyticum DSM 1384 (formerly Clostridium purinilyticum).</title>
        <authorList>
            <person name="Poehlein A."/>
            <person name="Schiel-Bengelsdorf B."/>
            <person name="Bengelsdorf F.R."/>
            <person name="Daniel R."/>
            <person name="Duerre P."/>
        </authorList>
    </citation>
    <scope>NUCLEOTIDE SEQUENCE [LARGE SCALE GENOMIC DNA]</scope>
    <source>
        <strain evidence="4">DSM 1384</strain>
    </source>
</reference>
<feature type="compositionally biased region" description="Polar residues" evidence="1">
    <location>
        <begin position="50"/>
        <end position="61"/>
    </location>
</feature>
<evidence type="ECO:0000313" key="4">
    <source>
        <dbReference type="Proteomes" id="UP000037267"/>
    </source>
</evidence>
<dbReference type="Proteomes" id="UP000037267">
    <property type="component" value="Unassembled WGS sequence"/>
</dbReference>
<dbReference type="InterPro" id="IPR051532">
    <property type="entry name" value="Ester_Hydrolysis_Enzymes"/>
</dbReference>
<sequence>MRKKKSKKKIKINPKRFITSMIVLALMLSYGISSVMSHSTGNKNDKVETPTESNSKDNNLVSEDLEEEPQLKWEVSDNETDSFKEEDTELHEQDDKNSEVSENDDNKNGQNIQDINIPNKEFFKNDVFMGDSITESISFYEVLNDKNVLGIKGLTAVKAKSHIDSLISKKPRNIYMLFGMNDIESGISTEQFKKGYRELVTLIKERLPNSNIYLQSMLPVDNKVLKKNSNYSRNRMDQFNNVIKELAQEENLNYINLLPVIENNINDFYEPDGIHPKSKFYKIWLDYVKNNIN</sequence>
<evidence type="ECO:0000313" key="3">
    <source>
        <dbReference type="EMBL" id="KNF08586.1"/>
    </source>
</evidence>
<feature type="domain" description="SGNH hydrolase-type esterase" evidence="2">
    <location>
        <begin position="128"/>
        <end position="282"/>
    </location>
</feature>
<dbReference type="OrthoDB" id="1652311at2"/>
<feature type="region of interest" description="Disordered" evidence="1">
    <location>
        <begin position="38"/>
        <end position="115"/>
    </location>
</feature>
<comment type="caution">
    <text evidence="3">The sequence shown here is derived from an EMBL/GenBank/DDBJ whole genome shotgun (WGS) entry which is preliminary data.</text>
</comment>
<dbReference type="RefSeq" id="WP_050355105.1">
    <property type="nucleotide sequence ID" value="NZ_LGSS01000006.1"/>
</dbReference>
<name>A0A0L0WAR6_GOTPU</name>
<dbReference type="Pfam" id="PF13472">
    <property type="entry name" value="Lipase_GDSL_2"/>
    <property type="match status" value="1"/>
</dbReference>